<organism evidence="5 6">
    <name type="scientific">Maudiozyma humilis</name>
    <name type="common">Sour dough yeast</name>
    <name type="synonym">Kazachstania humilis</name>
    <dbReference type="NCBI Taxonomy" id="51915"/>
    <lineage>
        <taxon>Eukaryota</taxon>
        <taxon>Fungi</taxon>
        <taxon>Dikarya</taxon>
        <taxon>Ascomycota</taxon>
        <taxon>Saccharomycotina</taxon>
        <taxon>Saccharomycetes</taxon>
        <taxon>Saccharomycetales</taxon>
        <taxon>Saccharomycetaceae</taxon>
        <taxon>Maudiozyma</taxon>
    </lineage>
</organism>
<evidence type="ECO:0000256" key="3">
    <source>
        <dbReference type="SAM" id="MobiDB-lite"/>
    </source>
</evidence>
<gene>
    <name evidence="5" type="ORF">DAKH74_006770</name>
</gene>
<feature type="region of interest" description="Disordered" evidence="3">
    <location>
        <begin position="806"/>
        <end position="934"/>
    </location>
</feature>
<dbReference type="PANTHER" id="PTHR12839:SF7">
    <property type="entry name" value="REGULATOR OF NONSENSE TRANSCRIPTS 2"/>
    <property type="match status" value="1"/>
</dbReference>
<dbReference type="InterPro" id="IPR003890">
    <property type="entry name" value="MIF4G-like_typ-3"/>
</dbReference>
<dbReference type="GO" id="GO:0003723">
    <property type="term" value="F:RNA binding"/>
    <property type="evidence" value="ECO:0007669"/>
    <property type="project" value="InterPro"/>
</dbReference>
<dbReference type="Pfam" id="PF04050">
    <property type="entry name" value="Upf2"/>
    <property type="match status" value="1"/>
</dbReference>
<evidence type="ECO:0000256" key="1">
    <source>
        <dbReference type="ARBA" id="ARBA00004496"/>
    </source>
</evidence>
<feature type="compositionally biased region" description="Acidic residues" evidence="3">
    <location>
        <begin position="893"/>
        <end position="928"/>
    </location>
</feature>
<evidence type="ECO:0000313" key="6">
    <source>
        <dbReference type="Proteomes" id="UP001377567"/>
    </source>
</evidence>
<dbReference type="GO" id="GO:0000184">
    <property type="term" value="P:nuclear-transcribed mRNA catabolic process, nonsense-mediated decay"/>
    <property type="evidence" value="ECO:0007669"/>
    <property type="project" value="InterPro"/>
</dbReference>
<dbReference type="Proteomes" id="UP001377567">
    <property type="component" value="Unassembled WGS sequence"/>
</dbReference>
<dbReference type="AlphaFoldDB" id="A0AAV5RRA9"/>
<evidence type="ECO:0000259" key="4">
    <source>
        <dbReference type="SMART" id="SM00543"/>
    </source>
</evidence>
<name>A0AAV5RRA9_MAUHU</name>
<dbReference type="Pfam" id="PF02854">
    <property type="entry name" value="MIF4G"/>
    <property type="match status" value="3"/>
</dbReference>
<keyword evidence="6" id="KW-1185">Reference proteome</keyword>
<evidence type="ECO:0000313" key="5">
    <source>
        <dbReference type="EMBL" id="GMM54061.1"/>
    </source>
</evidence>
<dbReference type="InterPro" id="IPR016024">
    <property type="entry name" value="ARM-type_fold"/>
</dbReference>
<dbReference type="EMBL" id="BTGD01000001">
    <property type="protein sequence ID" value="GMM54061.1"/>
    <property type="molecule type" value="Genomic_DNA"/>
</dbReference>
<dbReference type="PANTHER" id="PTHR12839">
    <property type="entry name" value="NONSENSE-MEDIATED MRNA DECAY PROTEIN 2 UP-FRAMESHIFT SUPPRESSOR 2"/>
    <property type="match status" value="1"/>
</dbReference>
<dbReference type="InterPro" id="IPR007193">
    <property type="entry name" value="Upf2/Nmd2_C"/>
</dbReference>
<dbReference type="InterPro" id="IPR039762">
    <property type="entry name" value="Nmd2/UPF2"/>
</dbReference>
<feature type="domain" description="MIF4G" evidence="4">
    <location>
        <begin position="34"/>
        <end position="267"/>
    </location>
</feature>
<accession>A0AAV5RRA9</accession>
<dbReference type="SUPFAM" id="SSF48371">
    <property type="entry name" value="ARM repeat"/>
    <property type="match status" value="2"/>
</dbReference>
<feature type="domain" description="MIF4G" evidence="4">
    <location>
        <begin position="373"/>
        <end position="561"/>
    </location>
</feature>
<dbReference type="GO" id="GO:0035145">
    <property type="term" value="C:exon-exon junction complex"/>
    <property type="evidence" value="ECO:0007669"/>
    <property type="project" value="TreeGrafter"/>
</dbReference>
<dbReference type="Gene3D" id="1.25.40.180">
    <property type="match status" value="3"/>
</dbReference>
<feature type="domain" description="MIF4G" evidence="4">
    <location>
        <begin position="578"/>
        <end position="784"/>
    </location>
</feature>
<proteinExistence type="predicted"/>
<feature type="compositionally biased region" description="Polar residues" evidence="3">
    <location>
        <begin position="818"/>
        <end position="837"/>
    </location>
</feature>
<evidence type="ECO:0000256" key="2">
    <source>
        <dbReference type="ARBA" id="ARBA00022490"/>
    </source>
</evidence>
<sequence length="1072" mass="124285">MNNEKRNELKLLNDKAWVGKNVYPLTVPKLDASIKKNTGFIKKLKKGLTKENKASLLKDIGEISLEKYLSEIISTIHEAILHISSKREDIDAAVEVISAMHQRFNVQFTVQFFEIFLTNFVNPEIELSEKNESFRISKLKNNLIILTELYLVHVFTSLDIVDSKEVIPFYLQRKLKRKEPFIFSILKEVLNYKFKMGYTLSLGTMFIESYPALLNPSDQSMDDFILDENLKNMLQSLFKAFTDAVITRLKELTKTMNKLMREHKKCQIRTGKESDEYIEEHHTLLPVYEKFKTATDIFAPVFNIELPAESFNLTDEVTQDGIKASSVIVNEILPPSQRLWENEEVRLFYEKIPNIQNIVQNAEAHSKETNSDPTILSEFFSKLELAETTEEIDTLSADYWMLGLDNKATRNRLFKFFLETQDWSKLNLYARFIATNHSQMPENTEEFISYLDNGFRSQLHSNKINVKNIIFYGQMIKFKLVPKFMIFHKIRTLVLNLKVPNNVEILTIFFEHSGRFLLNNPEYRPEMAKMIELLRQMIKEGHFTMNLKSALDNILSLLFPPTVKSLNDETSEESDEQLFYRVLIRKELQNFSYKESLMLVCKAHWQNKEIYDTFFDLFSKPEKISYPNIKTLTQILNGLYLEEHNFVIKVIDQVLENIVTGLENDDFSENMKRVAQVRYLTEIFNMEMIKSNVVLDVVYQIIRYGHPNNSPNPRFLNQSDLPNNYFRIQLVTTVLLNIERFPETLKKQLEQLLRFFEFYTFTKVRPLPMSIKFEVEDVFNKYEKIIPLERSETIVESIQRFQSLVSTVPRNGPDSRGKVTNSNGASCQKPGSESNKTALADEDMEEEENDEGYISDTLDDDDDDDDKNDSNNDSSLGEDSEDIGLTSGGESDISYDDSDSSDDSSGDSSDDTESDDDSEESDDDFGDIEADRDHELKRIYGEYENKLKSEEEQKAEEELERKFQSLMMESMDDRKSDKTNSTQNLPVISKINTPSKLDTFMDSNKTQESNTKGKIGGKVAFTFLSKSGKKTNSRVLELPSNVKFVSGVLEEETRLKNEREKIKKMVLNRTFD</sequence>
<feature type="compositionally biased region" description="Acidic residues" evidence="3">
    <location>
        <begin position="840"/>
        <end position="867"/>
    </location>
</feature>
<dbReference type="GO" id="GO:0005737">
    <property type="term" value="C:cytoplasm"/>
    <property type="evidence" value="ECO:0007669"/>
    <property type="project" value="UniProtKB-SubCell"/>
</dbReference>
<protein>
    <submittedName>
        <fullName evidence="5">Nmd2 protein</fullName>
    </submittedName>
</protein>
<comment type="subcellular location">
    <subcellularLocation>
        <location evidence="1">Cytoplasm</location>
    </subcellularLocation>
</comment>
<dbReference type="SMART" id="SM00543">
    <property type="entry name" value="MIF4G"/>
    <property type="match status" value="3"/>
</dbReference>
<reference evidence="5 6" key="1">
    <citation type="journal article" date="2023" name="Elife">
        <title>Identification of key yeast species and microbe-microbe interactions impacting larval growth of Drosophila in the wild.</title>
        <authorList>
            <person name="Mure A."/>
            <person name="Sugiura Y."/>
            <person name="Maeda R."/>
            <person name="Honda K."/>
            <person name="Sakurai N."/>
            <person name="Takahashi Y."/>
            <person name="Watada M."/>
            <person name="Katoh T."/>
            <person name="Gotoh A."/>
            <person name="Gotoh Y."/>
            <person name="Taniguchi I."/>
            <person name="Nakamura K."/>
            <person name="Hayashi T."/>
            <person name="Katayama T."/>
            <person name="Uemura T."/>
            <person name="Hattori Y."/>
        </authorList>
    </citation>
    <scope>NUCLEOTIDE SEQUENCE [LARGE SCALE GENOMIC DNA]</scope>
    <source>
        <strain evidence="5 6">KH-74</strain>
    </source>
</reference>
<keyword evidence="2" id="KW-0963">Cytoplasm</keyword>
<comment type="caution">
    <text evidence="5">The sequence shown here is derived from an EMBL/GenBank/DDBJ whole genome shotgun (WGS) entry which is preliminary data.</text>
</comment>